<feature type="transmembrane region" description="Helical" evidence="7">
    <location>
        <begin position="129"/>
        <end position="149"/>
    </location>
</feature>
<feature type="transmembrane region" description="Helical" evidence="7">
    <location>
        <begin position="234"/>
        <end position="254"/>
    </location>
</feature>
<dbReference type="PANTHER" id="PTHR43227">
    <property type="entry name" value="BLL4140 PROTEIN"/>
    <property type="match status" value="1"/>
</dbReference>
<dbReference type="GO" id="GO:0005886">
    <property type="term" value="C:plasma membrane"/>
    <property type="evidence" value="ECO:0007669"/>
    <property type="project" value="UniProtKB-SubCell"/>
</dbReference>
<organism evidence="9 10">
    <name type="scientific">Streptacidiphilus jiangxiensis</name>
    <dbReference type="NCBI Taxonomy" id="235985"/>
    <lineage>
        <taxon>Bacteria</taxon>
        <taxon>Bacillati</taxon>
        <taxon>Actinomycetota</taxon>
        <taxon>Actinomycetes</taxon>
        <taxon>Kitasatosporales</taxon>
        <taxon>Streptomycetaceae</taxon>
        <taxon>Streptacidiphilus</taxon>
    </lineage>
</organism>
<feature type="transmembrane region" description="Helical" evidence="7">
    <location>
        <begin position="179"/>
        <end position="202"/>
    </location>
</feature>
<keyword evidence="4 7" id="KW-0812">Transmembrane</keyword>
<evidence type="ECO:0000256" key="2">
    <source>
        <dbReference type="ARBA" id="ARBA00022448"/>
    </source>
</evidence>
<dbReference type="Gene3D" id="1.10.3720.10">
    <property type="entry name" value="MetI-like"/>
    <property type="match status" value="1"/>
</dbReference>
<feature type="transmembrane region" description="Helical" evidence="7">
    <location>
        <begin position="35"/>
        <end position="54"/>
    </location>
</feature>
<dbReference type="AlphaFoldDB" id="A0A1H7P727"/>
<keyword evidence="6 7" id="KW-0472">Membrane</keyword>
<evidence type="ECO:0000256" key="3">
    <source>
        <dbReference type="ARBA" id="ARBA00022475"/>
    </source>
</evidence>
<accession>A0A1H7P727</accession>
<evidence type="ECO:0000256" key="4">
    <source>
        <dbReference type="ARBA" id="ARBA00022692"/>
    </source>
</evidence>
<feature type="transmembrane region" description="Helical" evidence="7">
    <location>
        <begin position="286"/>
        <end position="307"/>
    </location>
</feature>
<evidence type="ECO:0000259" key="8">
    <source>
        <dbReference type="PROSITE" id="PS50928"/>
    </source>
</evidence>
<dbReference type="GO" id="GO:0055085">
    <property type="term" value="P:transmembrane transport"/>
    <property type="evidence" value="ECO:0007669"/>
    <property type="project" value="InterPro"/>
</dbReference>
<evidence type="ECO:0000256" key="6">
    <source>
        <dbReference type="ARBA" id="ARBA00023136"/>
    </source>
</evidence>
<sequence>MATINLTRAVARDLRAADPARRGGLRRKLRRNATAYLFLAGAVLCFAVFSWYPMIREVIMSFQYTNFAGDTKWVGLRNYQRVLHDPDFWSAWRTTGLFTLFALVVGYAVPFALAVVLNEIRHARSYFRLLVYLPVMMPPVAAAFLWKWFYTPDDSGLFNAALHAVGLPSVQWLQSSHTLAVLCLVLFSTWINMGGTVLVYLASLQGIPGELYEAAELDGAGLLRRVWHVTVPQTRLILSMMLLLQIVGTMQVFLEPYIITGSANDTTSVVYLIYQYAFNYDNYGSAAALGVLLLLVLIAFAGGYLWLSRRAEEE</sequence>
<gene>
    <name evidence="9" type="ORF">SAMN05414137_107251</name>
</gene>
<dbReference type="InterPro" id="IPR000515">
    <property type="entry name" value="MetI-like"/>
</dbReference>
<dbReference type="PANTHER" id="PTHR43227:SF7">
    <property type="entry name" value="ARABINOOLIGOSACCHARIDES TRANSPORT SYSTEM PERMEASE PROTEIN ARAP"/>
    <property type="match status" value="1"/>
</dbReference>
<dbReference type="CDD" id="cd06261">
    <property type="entry name" value="TM_PBP2"/>
    <property type="match status" value="1"/>
</dbReference>
<keyword evidence="10" id="KW-1185">Reference proteome</keyword>
<dbReference type="Proteomes" id="UP000183015">
    <property type="component" value="Unassembled WGS sequence"/>
</dbReference>
<keyword evidence="2 7" id="KW-0813">Transport</keyword>
<keyword evidence="5 7" id="KW-1133">Transmembrane helix</keyword>
<evidence type="ECO:0000256" key="7">
    <source>
        <dbReference type="RuleBase" id="RU363032"/>
    </source>
</evidence>
<name>A0A1H7P727_STRJI</name>
<comment type="subcellular location">
    <subcellularLocation>
        <location evidence="1 7">Cell membrane</location>
        <topology evidence="1 7">Multi-pass membrane protein</topology>
    </subcellularLocation>
</comment>
<evidence type="ECO:0000256" key="1">
    <source>
        <dbReference type="ARBA" id="ARBA00004651"/>
    </source>
</evidence>
<protein>
    <submittedName>
        <fullName evidence="9">Multiple sugar transport system permease protein</fullName>
    </submittedName>
</protein>
<evidence type="ECO:0000313" key="10">
    <source>
        <dbReference type="Proteomes" id="UP000183015"/>
    </source>
</evidence>
<dbReference type="PROSITE" id="PS50928">
    <property type="entry name" value="ABC_TM1"/>
    <property type="match status" value="1"/>
</dbReference>
<dbReference type="EMBL" id="FOAZ01000007">
    <property type="protein sequence ID" value="SEL31553.1"/>
    <property type="molecule type" value="Genomic_DNA"/>
</dbReference>
<proteinExistence type="inferred from homology"/>
<dbReference type="STRING" id="235985.SAMN05414137_107251"/>
<reference evidence="10" key="1">
    <citation type="submission" date="2016-10" db="EMBL/GenBank/DDBJ databases">
        <authorList>
            <person name="Varghese N."/>
        </authorList>
    </citation>
    <scope>NUCLEOTIDE SEQUENCE [LARGE SCALE GENOMIC DNA]</scope>
    <source>
        <strain evidence="10">DSM 45096 / BCRC 16803 / CGMCC 4.1857 / CIP 109030 / JCM 12277 / KCTC 19219 / NBRC 100920 / 33214</strain>
    </source>
</reference>
<comment type="similarity">
    <text evidence="7">Belongs to the binding-protein-dependent transport system permease family.</text>
</comment>
<dbReference type="InterPro" id="IPR035906">
    <property type="entry name" value="MetI-like_sf"/>
</dbReference>
<keyword evidence="9" id="KW-0762">Sugar transport</keyword>
<dbReference type="SUPFAM" id="SSF161098">
    <property type="entry name" value="MetI-like"/>
    <property type="match status" value="1"/>
</dbReference>
<keyword evidence="3" id="KW-1003">Cell membrane</keyword>
<dbReference type="OrthoDB" id="34224at2"/>
<dbReference type="RefSeq" id="WP_052438335.1">
    <property type="nucleotide sequence ID" value="NZ_BBPN01000003.1"/>
</dbReference>
<evidence type="ECO:0000256" key="5">
    <source>
        <dbReference type="ARBA" id="ARBA00022989"/>
    </source>
</evidence>
<dbReference type="eggNOG" id="COG1175">
    <property type="taxonomic scope" value="Bacteria"/>
</dbReference>
<dbReference type="InterPro" id="IPR050809">
    <property type="entry name" value="UgpAE/MalFG_permease"/>
</dbReference>
<feature type="domain" description="ABC transmembrane type-1" evidence="8">
    <location>
        <begin position="92"/>
        <end position="304"/>
    </location>
</feature>
<feature type="transmembrane region" description="Helical" evidence="7">
    <location>
        <begin position="97"/>
        <end position="117"/>
    </location>
</feature>
<dbReference type="Pfam" id="PF00528">
    <property type="entry name" value="BPD_transp_1"/>
    <property type="match status" value="1"/>
</dbReference>
<evidence type="ECO:0000313" key="9">
    <source>
        <dbReference type="EMBL" id="SEL31553.1"/>
    </source>
</evidence>